<name>A0A9Y3R759_9CICH</name>
<sequence>MADEESPKDTLPDEEREFQKAIAKIGGSERIYLVSDVCRSKDLDGDDAKILQEFVRDMFHDGSLVANGHGGPHSSPTSDHGGKASTNHVSSEAETGKGNENYLTARPKDLELGEDREKKRRPAGSSNAQRTATRRANIHSLKRAIDSPVIIFIFRQTFIGRAPNEVCLKEILKDVKARTKRATIARPALIGLIRTTDESAETRRCAQLLERLIRSVFHNHASEAIWVGCFIPKTDTLMLSIKKNVCRVIHSSQAADNTRDEGNPVFWPLQRWFSHRRREDRGSSSEQRGDAESAEEGIPLKACALSTGPTLNGDPSGGDG</sequence>
<dbReference type="PANTHER" id="PTHR35675:SF1">
    <property type="entry name" value="RIKEN CDNA 2810459M11 GENE"/>
    <property type="match status" value="1"/>
</dbReference>
<accession>A0A9Y3R759</accession>
<dbReference type="RefSeq" id="XP_005730412.1">
    <property type="nucleotide sequence ID" value="XM_005730355.1"/>
</dbReference>
<organism evidence="2 3">
    <name type="scientific">Pundamilia nyererei</name>
    <dbReference type="NCBI Taxonomy" id="303518"/>
    <lineage>
        <taxon>Eukaryota</taxon>
        <taxon>Metazoa</taxon>
        <taxon>Chordata</taxon>
        <taxon>Craniata</taxon>
        <taxon>Vertebrata</taxon>
        <taxon>Euteleostomi</taxon>
        <taxon>Actinopterygii</taxon>
        <taxon>Neopterygii</taxon>
        <taxon>Teleostei</taxon>
        <taxon>Neoteleostei</taxon>
        <taxon>Acanthomorphata</taxon>
        <taxon>Ovalentaria</taxon>
        <taxon>Cichlomorphae</taxon>
        <taxon>Cichliformes</taxon>
        <taxon>Cichlidae</taxon>
        <taxon>African cichlids</taxon>
        <taxon>Pseudocrenilabrinae</taxon>
        <taxon>Haplochromini</taxon>
        <taxon>Pundamilia</taxon>
    </lineage>
</organism>
<evidence type="ECO:0000313" key="3">
    <source>
        <dbReference type="RefSeq" id="XP_005730412.1"/>
    </source>
</evidence>
<feature type="region of interest" description="Disordered" evidence="1">
    <location>
        <begin position="65"/>
        <end position="135"/>
    </location>
</feature>
<feature type="region of interest" description="Disordered" evidence="1">
    <location>
        <begin position="277"/>
        <end position="320"/>
    </location>
</feature>
<feature type="compositionally biased region" description="Basic and acidic residues" evidence="1">
    <location>
        <begin position="106"/>
        <end position="117"/>
    </location>
</feature>
<dbReference type="GeneID" id="102206558"/>
<evidence type="ECO:0000313" key="2">
    <source>
        <dbReference type="Proteomes" id="UP000695023"/>
    </source>
</evidence>
<proteinExistence type="predicted"/>
<reference evidence="3" key="1">
    <citation type="submission" date="2025-08" db="UniProtKB">
        <authorList>
            <consortium name="RefSeq"/>
        </authorList>
    </citation>
    <scope>IDENTIFICATION</scope>
</reference>
<dbReference type="Proteomes" id="UP000695023">
    <property type="component" value="Unplaced"/>
</dbReference>
<keyword evidence="2" id="KW-1185">Reference proteome</keyword>
<protein>
    <submittedName>
        <fullName evidence="3">Uncharacterized protein C2orf72</fullName>
    </submittedName>
</protein>
<dbReference type="AlphaFoldDB" id="A0A9Y3R759"/>
<evidence type="ECO:0000256" key="1">
    <source>
        <dbReference type="SAM" id="MobiDB-lite"/>
    </source>
</evidence>
<gene>
    <name evidence="3" type="primary">LOC102206558</name>
</gene>
<feature type="compositionally biased region" description="Basic and acidic residues" evidence="1">
    <location>
        <begin position="277"/>
        <end position="291"/>
    </location>
</feature>
<feature type="compositionally biased region" description="Polar residues" evidence="1">
    <location>
        <begin position="74"/>
        <end position="93"/>
    </location>
</feature>
<dbReference type="PANTHER" id="PTHR35675">
    <property type="entry name" value="HYPOTHETICAL PROTEIN LOC100362216"/>
    <property type="match status" value="1"/>
</dbReference>